<feature type="domain" description="Phosphoribosyltransferase" evidence="2">
    <location>
        <begin position="185"/>
        <end position="239"/>
    </location>
</feature>
<dbReference type="RefSeq" id="WP_091766452.1">
    <property type="nucleotide sequence ID" value="NZ_FNHG01000002.1"/>
</dbReference>
<dbReference type="InterPro" id="IPR029057">
    <property type="entry name" value="PRTase-like"/>
</dbReference>
<evidence type="ECO:0000313" key="5">
    <source>
        <dbReference type="Proteomes" id="UP000199759"/>
    </source>
</evidence>
<reference evidence="4 5" key="1">
    <citation type="submission" date="2016-10" db="EMBL/GenBank/DDBJ databases">
        <authorList>
            <person name="de Groot N.N."/>
        </authorList>
    </citation>
    <scope>NUCLEOTIDE SEQUENCE [LARGE SCALE GENOMIC DNA]</scope>
    <source>
        <strain evidence="4 5">DSM 16077</strain>
    </source>
</reference>
<feature type="domain" description="Double zinc ribbon" evidence="3">
    <location>
        <begin position="10"/>
        <end position="72"/>
    </location>
</feature>
<protein>
    <submittedName>
        <fullName evidence="4">ComF family protein</fullName>
    </submittedName>
</protein>
<dbReference type="PANTHER" id="PTHR47505">
    <property type="entry name" value="DNA UTILIZATION PROTEIN YHGH"/>
    <property type="match status" value="1"/>
</dbReference>
<dbReference type="STRING" id="144026.SAMN04488568_102223"/>
<dbReference type="AlphaFoldDB" id="A0A1G9N531"/>
<accession>A0A1G9N531</accession>
<name>A0A1G9N531_9PROT</name>
<evidence type="ECO:0000259" key="2">
    <source>
        <dbReference type="Pfam" id="PF00156"/>
    </source>
</evidence>
<dbReference type="Gene3D" id="3.40.50.2020">
    <property type="match status" value="1"/>
</dbReference>
<dbReference type="InterPro" id="IPR000836">
    <property type="entry name" value="PRTase_dom"/>
</dbReference>
<evidence type="ECO:0000259" key="3">
    <source>
        <dbReference type="Pfam" id="PF18912"/>
    </source>
</evidence>
<dbReference type="Pfam" id="PF18912">
    <property type="entry name" value="DZR_2"/>
    <property type="match status" value="1"/>
</dbReference>
<dbReference type="Pfam" id="PF00156">
    <property type="entry name" value="Pribosyltran"/>
    <property type="match status" value="1"/>
</dbReference>
<organism evidence="4 5">
    <name type="scientific">Maricaulis salignorans</name>
    <dbReference type="NCBI Taxonomy" id="144026"/>
    <lineage>
        <taxon>Bacteria</taxon>
        <taxon>Pseudomonadati</taxon>
        <taxon>Pseudomonadota</taxon>
        <taxon>Alphaproteobacteria</taxon>
        <taxon>Maricaulales</taxon>
        <taxon>Maricaulaceae</taxon>
        <taxon>Maricaulis</taxon>
    </lineage>
</organism>
<gene>
    <name evidence="4" type="ORF">SAMN04488568_102223</name>
</gene>
<proteinExistence type="inferred from homology"/>
<evidence type="ECO:0000256" key="1">
    <source>
        <dbReference type="ARBA" id="ARBA00008007"/>
    </source>
</evidence>
<evidence type="ECO:0000313" key="4">
    <source>
        <dbReference type="EMBL" id="SDL81588.1"/>
    </source>
</evidence>
<dbReference type="InterPro" id="IPR051910">
    <property type="entry name" value="ComF/GntX_DNA_util-trans"/>
</dbReference>
<sequence>MSKRVLTAIADAIWPPVCPVHSVPVDASGRLDASAWQGLDFLAAPWCDCCGAPFPYASGIGTDTGMLCATCMARPPKFDRARAPLAYGDVSRQLVLGFKNGGRREMIDQFGRWMAQAGAACLDGADYILPVPLHWRRLLARRYNQSALLGQALSRQTGVPMQAGWLLRTRATPSQAGKSVLSRRRNMAGAFRIAPGHRLDGSHIVLVDDVFTTGATASACARQLRRAGADVVTVVTLCRVVRASDPTM</sequence>
<keyword evidence="5" id="KW-1185">Reference proteome</keyword>
<dbReference type="SUPFAM" id="SSF53271">
    <property type="entry name" value="PRTase-like"/>
    <property type="match status" value="1"/>
</dbReference>
<comment type="similarity">
    <text evidence="1">Belongs to the ComF/GntX family.</text>
</comment>
<dbReference type="EMBL" id="FNHG01000002">
    <property type="protein sequence ID" value="SDL81588.1"/>
    <property type="molecule type" value="Genomic_DNA"/>
</dbReference>
<dbReference type="PANTHER" id="PTHR47505:SF1">
    <property type="entry name" value="DNA UTILIZATION PROTEIN YHGH"/>
    <property type="match status" value="1"/>
</dbReference>
<dbReference type="InterPro" id="IPR044005">
    <property type="entry name" value="DZR_2"/>
</dbReference>
<dbReference type="Proteomes" id="UP000199759">
    <property type="component" value="Unassembled WGS sequence"/>
</dbReference>
<dbReference type="CDD" id="cd06223">
    <property type="entry name" value="PRTases_typeI"/>
    <property type="match status" value="1"/>
</dbReference>